<dbReference type="InterPro" id="IPR000537">
    <property type="entry name" value="UbiA_prenyltransferase"/>
</dbReference>
<dbReference type="InterPro" id="IPR044878">
    <property type="entry name" value="UbiA_sf"/>
</dbReference>
<dbReference type="InterPro" id="IPR050475">
    <property type="entry name" value="Prenyltransferase_related"/>
</dbReference>
<keyword evidence="7" id="KW-1185">Reference proteome</keyword>
<keyword evidence="6" id="KW-0808">Transferase</keyword>
<keyword evidence="4 5" id="KW-0472">Membrane</keyword>
<dbReference type="eggNOG" id="arCOG00481">
    <property type="taxonomic scope" value="Archaea"/>
</dbReference>
<evidence type="ECO:0000256" key="5">
    <source>
        <dbReference type="SAM" id="Phobius"/>
    </source>
</evidence>
<evidence type="ECO:0000313" key="7">
    <source>
        <dbReference type="Proteomes" id="UP000019024"/>
    </source>
</evidence>
<evidence type="ECO:0000256" key="4">
    <source>
        <dbReference type="ARBA" id="ARBA00023136"/>
    </source>
</evidence>
<dbReference type="STRING" id="797299.HALLA_13565"/>
<evidence type="ECO:0000256" key="2">
    <source>
        <dbReference type="ARBA" id="ARBA00022692"/>
    </source>
</evidence>
<dbReference type="RefSeq" id="WP_049952901.1">
    <property type="nucleotide sequence ID" value="NZ_CP007055.1"/>
</dbReference>
<dbReference type="EMBL" id="CP007055">
    <property type="protein sequence ID" value="AHF99656.1"/>
    <property type="molecule type" value="Genomic_DNA"/>
</dbReference>
<dbReference type="PANTHER" id="PTHR42723:SF1">
    <property type="entry name" value="CHLOROPHYLL SYNTHASE, CHLOROPLASTIC"/>
    <property type="match status" value="1"/>
</dbReference>
<feature type="transmembrane region" description="Helical" evidence="5">
    <location>
        <begin position="20"/>
        <end position="46"/>
    </location>
</feature>
<keyword evidence="3 5" id="KW-1133">Transmembrane helix</keyword>
<proteinExistence type="predicted"/>
<dbReference type="PANTHER" id="PTHR42723">
    <property type="entry name" value="CHLOROPHYLL SYNTHASE"/>
    <property type="match status" value="1"/>
</dbReference>
<dbReference type="GeneID" id="25145462"/>
<comment type="subcellular location">
    <subcellularLocation>
        <location evidence="1">Cell membrane</location>
        <topology evidence="1">Multi-pass membrane protein</topology>
    </subcellularLocation>
</comment>
<keyword evidence="2 5" id="KW-0812">Transmembrane</keyword>
<feature type="transmembrane region" description="Helical" evidence="5">
    <location>
        <begin position="264"/>
        <end position="285"/>
    </location>
</feature>
<protein>
    <submittedName>
        <fullName evidence="6">Prenyltransferase</fullName>
    </submittedName>
</protein>
<reference evidence="6 7" key="1">
    <citation type="submission" date="2014-01" db="EMBL/GenBank/DDBJ databases">
        <authorList>
            <consortium name="DOE Joint Genome Institute"/>
            <person name="Anderson I."/>
            <person name="Huntemann M."/>
            <person name="Han J."/>
            <person name="Chen A."/>
            <person name="Kyrpides N."/>
            <person name="Mavromatis K."/>
            <person name="Markowitz V."/>
            <person name="Palaniappan K."/>
            <person name="Ivanova N."/>
            <person name="Schaumberg A."/>
            <person name="Pati A."/>
            <person name="Liolios K."/>
            <person name="Nordberg H.P."/>
            <person name="Cantor M.N."/>
            <person name="Hua S.X."/>
            <person name="Woyke T."/>
        </authorList>
    </citation>
    <scope>NUCLEOTIDE SEQUENCE [LARGE SCALE GENOMIC DNA]</scope>
    <source>
        <strain evidence="6 7">XH-48</strain>
    </source>
</reference>
<dbReference type="KEGG" id="hlr:HALLA_13565"/>
<dbReference type="HOGENOM" id="CLU_077871_2_0_2"/>
<feature type="transmembrane region" description="Helical" evidence="5">
    <location>
        <begin position="118"/>
        <end position="134"/>
    </location>
</feature>
<dbReference type="Proteomes" id="UP000019024">
    <property type="component" value="Chromosome"/>
</dbReference>
<dbReference type="CDD" id="cd13967">
    <property type="entry name" value="PT_UbiA_5"/>
    <property type="match status" value="1"/>
</dbReference>
<dbReference type="AlphaFoldDB" id="W0JQU4"/>
<name>W0JQU4_9EURY</name>
<sequence>MALLNSAPRLESARSRFEAVALFLVHSNLHISLSATSIALVTMLLVDLPIDPVPLFIVFAAAMFVYSLNRFTDLEEDEQNVPGRAAFTREHGRLLLALGVGLYLIAIVVAVVLDLPGARYTVIPLLVTIAYSFFRLKRVFLVKNLTVGVAWGLIPLGVGFYYDVLETTGIVFLAAYVTAMLTIAAIVFDIKDIDGDRAAGISTVPVVFDPHRTRILAQISNVAVAASVLICVAVGLVPPTFLVLLAFNAYVGGYIPFATRDRSVLFYGFIIDGEQLFLACCVLALELTAW</sequence>
<feature type="transmembrane region" description="Helical" evidence="5">
    <location>
        <begin position="141"/>
        <end position="162"/>
    </location>
</feature>
<dbReference type="Gene3D" id="1.10.357.140">
    <property type="entry name" value="UbiA prenyltransferase"/>
    <property type="match status" value="1"/>
</dbReference>
<organism evidence="6 7">
    <name type="scientific">Halostagnicola larsenii XH-48</name>
    <dbReference type="NCBI Taxonomy" id="797299"/>
    <lineage>
        <taxon>Archaea</taxon>
        <taxon>Methanobacteriati</taxon>
        <taxon>Methanobacteriota</taxon>
        <taxon>Stenosarchaea group</taxon>
        <taxon>Halobacteria</taxon>
        <taxon>Halobacteriales</taxon>
        <taxon>Natrialbaceae</taxon>
        <taxon>Halostagnicola</taxon>
    </lineage>
</organism>
<feature type="transmembrane region" description="Helical" evidence="5">
    <location>
        <begin position="52"/>
        <end position="71"/>
    </location>
</feature>
<evidence type="ECO:0000256" key="3">
    <source>
        <dbReference type="ARBA" id="ARBA00022989"/>
    </source>
</evidence>
<feature type="transmembrane region" description="Helical" evidence="5">
    <location>
        <begin position="92"/>
        <end position="112"/>
    </location>
</feature>
<dbReference type="GO" id="GO:0016765">
    <property type="term" value="F:transferase activity, transferring alkyl or aryl (other than methyl) groups"/>
    <property type="evidence" value="ECO:0007669"/>
    <property type="project" value="InterPro"/>
</dbReference>
<feature type="transmembrane region" description="Helical" evidence="5">
    <location>
        <begin position="222"/>
        <end position="244"/>
    </location>
</feature>
<gene>
    <name evidence="6" type="ORF">HALLA_13565</name>
</gene>
<dbReference type="Pfam" id="PF01040">
    <property type="entry name" value="UbiA"/>
    <property type="match status" value="1"/>
</dbReference>
<dbReference type="GO" id="GO:0005886">
    <property type="term" value="C:plasma membrane"/>
    <property type="evidence" value="ECO:0007669"/>
    <property type="project" value="UniProtKB-SubCell"/>
</dbReference>
<accession>W0JQU4</accession>
<evidence type="ECO:0000313" key="6">
    <source>
        <dbReference type="EMBL" id="AHF99656.1"/>
    </source>
</evidence>
<evidence type="ECO:0000256" key="1">
    <source>
        <dbReference type="ARBA" id="ARBA00004651"/>
    </source>
</evidence>
<feature type="transmembrane region" description="Helical" evidence="5">
    <location>
        <begin position="168"/>
        <end position="188"/>
    </location>
</feature>